<evidence type="ECO:0000313" key="3">
    <source>
        <dbReference type="Proteomes" id="UP001235664"/>
    </source>
</evidence>
<evidence type="ECO:0000313" key="2">
    <source>
        <dbReference type="EMBL" id="MDP4538642.1"/>
    </source>
</evidence>
<evidence type="ECO:0000256" key="1">
    <source>
        <dbReference type="SAM" id="MobiDB-lite"/>
    </source>
</evidence>
<sequence>MTDYDRPRTPPETPPVIDPDVDAKTASELDGDGDAAGEVLGNRSDISKINEEMSDRMAKRSKRDGAGEERLDSMYPETNLPPD</sequence>
<feature type="region of interest" description="Disordered" evidence="1">
    <location>
        <begin position="1"/>
        <end position="83"/>
    </location>
</feature>
<dbReference type="Proteomes" id="UP001235664">
    <property type="component" value="Unassembled WGS sequence"/>
</dbReference>
<reference evidence="2 3" key="1">
    <citation type="submission" date="2023-08" db="EMBL/GenBank/DDBJ databases">
        <title>genomic of DY56.</title>
        <authorList>
            <person name="Wang Y."/>
        </authorList>
    </citation>
    <scope>NUCLEOTIDE SEQUENCE [LARGE SCALE GENOMIC DNA]</scope>
    <source>
        <strain evidence="2 3">DY56-A-20</strain>
    </source>
</reference>
<accession>A0ABT9H5R2</accession>
<keyword evidence="3" id="KW-1185">Reference proteome</keyword>
<name>A0ABT9H5R2_9SPHN</name>
<dbReference type="EMBL" id="JAVAIL010000001">
    <property type="protein sequence ID" value="MDP4538642.1"/>
    <property type="molecule type" value="Genomic_DNA"/>
</dbReference>
<proteinExistence type="predicted"/>
<protein>
    <submittedName>
        <fullName evidence="2">Uncharacterized protein</fullName>
    </submittedName>
</protein>
<gene>
    <name evidence="2" type="ORF">Q9K01_03260</name>
</gene>
<comment type="caution">
    <text evidence="2">The sequence shown here is derived from an EMBL/GenBank/DDBJ whole genome shotgun (WGS) entry which is preliminary data.</text>
</comment>
<feature type="compositionally biased region" description="Basic and acidic residues" evidence="1">
    <location>
        <begin position="45"/>
        <end position="72"/>
    </location>
</feature>
<dbReference type="RefSeq" id="WP_305928768.1">
    <property type="nucleotide sequence ID" value="NZ_JAVAIL010000001.1"/>
</dbReference>
<organism evidence="2 3">
    <name type="scientific">Qipengyuania benthica</name>
    <dbReference type="NCBI Taxonomy" id="3067651"/>
    <lineage>
        <taxon>Bacteria</taxon>
        <taxon>Pseudomonadati</taxon>
        <taxon>Pseudomonadota</taxon>
        <taxon>Alphaproteobacteria</taxon>
        <taxon>Sphingomonadales</taxon>
        <taxon>Erythrobacteraceae</taxon>
        <taxon>Qipengyuania</taxon>
    </lineage>
</organism>